<evidence type="ECO:0000313" key="3">
    <source>
        <dbReference type="Proteomes" id="UP000530530"/>
    </source>
</evidence>
<name>A0ABR6LQU9_9ACTN</name>
<feature type="region of interest" description="Disordered" evidence="1">
    <location>
        <begin position="1"/>
        <end position="49"/>
    </location>
</feature>
<dbReference type="RefSeq" id="WP_158634884.1">
    <property type="nucleotide sequence ID" value="NZ_CP157809.1"/>
</dbReference>
<gene>
    <name evidence="2" type="ORF">BJY27_005402</name>
</gene>
<proteinExistence type="predicted"/>
<evidence type="ECO:0000256" key="1">
    <source>
        <dbReference type="SAM" id="MobiDB-lite"/>
    </source>
</evidence>
<sequence>MMLRRYHRPPPDAEPSDQAAAEQPANAPQAQQPAGRSVARNKAAKTDGR</sequence>
<comment type="caution">
    <text evidence="2">The sequence shown here is derived from an EMBL/GenBank/DDBJ whole genome shotgun (WGS) entry which is preliminary data.</text>
</comment>
<dbReference type="Proteomes" id="UP000530530">
    <property type="component" value="Unassembled WGS sequence"/>
</dbReference>
<accession>A0ABR6LQU9</accession>
<feature type="compositionally biased region" description="Low complexity" evidence="1">
    <location>
        <begin position="18"/>
        <end position="34"/>
    </location>
</feature>
<reference evidence="2 3" key="1">
    <citation type="submission" date="2020-08" db="EMBL/GenBank/DDBJ databases">
        <title>Sequencing the genomes of 1000 actinobacteria strains.</title>
        <authorList>
            <person name="Klenk H.-P."/>
        </authorList>
    </citation>
    <scope>NUCLEOTIDE SEQUENCE [LARGE SCALE GENOMIC DNA]</scope>
    <source>
        <strain evidence="2 3">DSM 41530</strain>
    </source>
</reference>
<organism evidence="2 3">
    <name type="scientific">Streptomyces rapamycinicus</name>
    <dbReference type="NCBI Taxonomy" id="1226757"/>
    <lineage>
        <taxon>Bacteria</taxon>
        <taxon>Bacillati</taxon>
        <taxon>Actinomycetota</taxon>
        <taxon>Actinomycetes</taxon>
        <taxon>Kitasatosporales</taxon>
        <taxon>Streptomycetaceae</taxon>
        <taxon>Streptomyces</taxon>
        <taxon>Streptomyces violaceusniger group</taxon>
    </lineage>
</organism>
<keyword evidence="3" id="KW-1185">Reference proteome</keyword>
<evidence type="ECO:0000313" key="2">
    <source>
        <dbReference type="EMBL" id="MBB4784441.1"/>
    </source>
</evidence>
<dbReference type="EMBL" id="JACHNG010000001">
    <property type="protein sequence ID" value="MBB4784441.1"/>
    <property type="molecule type" value="Genomic_DNA"/>
</dbReference>
<protein>
    <submittedName>
        <fullName evidence="2">Uncharacterized protein</fullName>
    </submittedName>
</protein>